<dbReference type="Proteomes" id="UP000093501">
    <property type="component" value="Unassembled WGS sequence"/>
</dbReference>
<dbReference type="PANTHER" id="PTHR34215:SF1">
    <property type="entry name" value="YLXR DOMAIN-CONTAINING PROTEIN"/>
    <property type="match status" value="1"/>
</dbReference>
<name>A0A1C0AIB1_9ACTN</name>
<protein>
    <submittedName>
        <fullName evidence="1">Uncharacterized protein</fullName>
    </submittedName>
</protein>
<dbReference type="Gene3D" id="3.30.1230.10">
    <property type="entry name" value="YlxR-like"/>
    <property type="match status" value="1"/>
</dbReference>
<organism evidence="1 2">
    <name type="scientific">Tessaracoccus lapidicaptus</name>
    <dbReference type="NCBI Taxonomy" id="1427523"/>
    <lineage>
        <taxon>Bacteria</taxon>
        <taxon>Bacillati</taxon>
        <taxon>Actinomycetota</taxon>
        <taxon>Actinomycetes</taxon>
        <taxon>Propionibacteriales</taxon>
        <taxon>Propionibacteriaceae</taxon>
        <taxon>Tessaracoccus</taxon>
    </lineage>
</organism>
<dbReference type="RefSeq" id="WP_068752577.1">
    <property type="nucleotide sequence ID" value="NZ_LR214441.1"/>
</dbReference>
<sequence>MTPERTCIGCRRRDDQSALVRLVRREDLVVDGTTPRLPGRGAYVHRGCLGLAVSRQAVRRAFRAPVTLDPRLEASAPAR</sequence>
<dbReference type="InterPro" id="IPR037465">
    <property type="entry name" value="YlxR"/>
</dbReference>
<dbReference type="EMBL" id="MBQD01000025">
    <property type="protein sequence ID" value="OCL31800.1"/>
    <property type="molecule type" value="Genomic_DNA"/>
</dbReference>
<dbReference type="SUPFAM" id="SSF64376">
    <property type="entry name" value="YlxR-like"/>
    <property type="match status" value="1"/>
</dbReference>
<dbReference type="InterPro" id="IPR007393">
    <property type="entry name" value="YlxR_dom"/>
</dbReference>
<reference evidence="2" key="1">
    <citation type="submission" date="2016-07" db="EMBL/GenBank/DDBJ databases">
        <authorList>
            <person name="Florea S."/>
            <person name="Webb J.S."/>
            <person name="Jaromczyk J."/>
            <person name="Schardl C.L."/>
        </authorList>
    </citation>
    <scope>NUCLEOTIDE SEQUENCE [LARGE SCALE GENOMIC DNA]</scope>
    <source>
        <strain evidence="2">IPBSL-7</strain>
    </source>
</reference>
<evidence type="ECO:0000313" key="1">
    <source>
        <dbReference type="EMBL" id="OCL31800.1"/>
    </source>
</evidence>
<dbReference type="AlphaFoldDB" id="A0A1C0AIB1"/>
<proteinExistence type="predicted"/>
<dbReference type="Pfam" id="PF04296">
    <property type="entry name" value="YlxR"/>
    <property type="match status" value="1"/>
</dbReference>
<dbReference type="PANTHER" id="PTHR34215">
    <property type="entry name" value="BLL0784 PROTEIN"/>
    <property type="match status" value="1"/>
</dbReference>
<keyword evidence="2" id="KW-1185">Reference proteome</keyword>
<accession>A0A1C0AIB1</accession>
<dbReference type="InterPro" id="IPR035931">
    <property type="entry name" value="YlxR-like_sf"/>
</dbReference>
<comment type="caution">
    <text evidence="1">The sequence shown here is derived from an EMBL/GenBank/DDBJ whole genome shotgun (WGS) entry which is preliminary data.</text>
</comment>
<gene>
    <name evidence="1" type="ORF">BCR15_09260</name>
</gene>
<evidence type="ECO:0000313" key="2">
    <source>
        <dbReference type="Proteomes" id="UP000093501"/>
    </source>
</evidence>